<dbReference type="Proteomes" id="UP000634043">
    <property type="component" value="Unassembled WGS sequence"/>
</dbReference>
<dbReference type="InterPro" id="IPR050598">
    <property type="entry name" value="AminoAcid_Transporter"/>
</dbReference>
<name>A0ABQ1VVF1_9BACT</name>
<feature type="transmembrane region" description="Helical" evidence="5">
    <location>
        <begin position="379"/>
        <end position="399"/>
    </location>
</feature>
<dbReference type="PANTHER" id="PTHR11785:SF512">
    <property type="entry name" value="SOBREMESA, ISOFORM B"/>
    <property type="match status" value="1"/>
</dbReference>
<feature type="transmembrane region" description="Helical" evidence="5">
    <location>
        <begin position="45"/>
        <end position="67"/>
    </location>
</feature>
<dbReference type="RefSeq" id="WP_188499703.1">
    <property type="nucleotide sequence ID" value="NZ_BMFP01000001.1"/>
</dbReference>
<comment type="subcellular location">
    <subcellularLocation>
        <location evidence="1">Membrane</location>
        <topology evidence="1">Multi-pass membrane protein</topology>
    </subcellularLocation>
</comment>
<keyword evidence="2 5" id="KW-0812">Transmembrane</keyword>
<feature type="transmembrane region" description="Helical" evidence="5">
    <location>
        <begin position="252"/>
        <end position="279"/>
    </location>
</feature>
<feature type="transmembrane region" description="Helical" evidence="5">
    <location>
        <begin position="170"/>
        <end position="193"/>
    </location>
</feature>
<dbReference type="InterPro" id="IPR002293">
    <property type="entry name" value="AA/rel_permease1"/>
</dbReference>
<evidence type="ECO:0000313" key="7">
    <source>
        <dbReference type="Proteomes" id="UP000634043"/>
    </source>
</evidence>
<gene>
    <name evidence="6" type="ORF">GCM10011323_02580</name>
</gene>
<sequence>MGKQRELDRSLGLRLVIVVVIGNIIGSGVYKKVAPMAAELHSAEWVLICWLLAGVISLFGALCNAEVAGLLADTGGEYTYYKKIYNRFFAFIYGWSLFTVIQTAAISSLAYVFAQSLHSIVPLPPLLEGLSDFTISGIFYPFADFNIKLVAIVLIVLLTWVNMKGVRTGAWLSTAILLLVFTGIGIIVLFGLSSDQSTIGESFSLSSVSSSPVTFSAVFTAMLSAFWAYQGWAAIGFLGGEVKNAKQNIPRGITIGVLTVIGIYLLVNMTYLSILPIPVLEQIHAAGNKIAAVEVVKSFWGYGGTVFISILILITTFGCTNATVLASSRTYFAMAREGLFFRKAAELNQAQAPANSLRFQSVWACLLVLSGTFDQLTDMIIFAVFIFYGSTTLGVFILRKKMPNALRPYKVWGYPVVPAIMVLFCAALFVNTIVVRPREAAIGMALILTGIPMYWWFRRNHQKETQASSEKKVLH</sequence>
<evidence type="ECO:0000256" key="5">
    <source>
        <dbReference type="SAM" id="Phobius"/>
    </source>
</evidence>
<comment type="caution">
    <text evidence="6">The sequence shown here is derived from an EMBL/GenBank/DDBJ whole genome shotgun (WGS) entry which is preliminary data.</text>
</comment>
<evidence type="ECO:0000256" key="4">
    <source>
        <dbReference type="ARBA" id="ARBA00023136"/>
    </source>
</evidence>
<feature type="transmembrane region" description="Helical" evidence="5">
    <location>
        <begin position="299"/>
        <end position="326"/>
    </location>
</feature>
<evidence type="ECO:0000256" key="3">
    <source>
        <dbReference type="ARBA" id="ARBA00022989"/>
    </source>
</evidence>
<evidence type="ECO:0000313" key="6">
    <source>
        <dbReference type="EMBL" id="GGG01083.1"/>
    </source>
</evidence>
<keyword evidence="4 5" id="KW-0472">Membrane</keyword>
<feature type="transmembrane region" description="Helical" evidence="5">
    <location>
        <begin position="12"/>
        <end position="30"/>
    </location>
</feature>
<accession>A0ABQ1VVF1</accession>
<keyword evidence="3 5" id="KW-1133">Transmembrane helix</keyword>
<dbReference type="PANTHER" id="PTHR11785">
    <property type="entry name" value="AMINO ACID TRANSPORTER"/>
    <property type="match status" value="1"/>
</dbReference>
<reference evidence="7" key="1">
    <citation type="journal article" date="2019" name="Int. J. Syst. Evol. Microbiol.">
        <title>The Global Catalogue of Microorganisms (GCM) 10K type strain sequencing project: providing services to taxonomists for standard genome sequencing and annotation.</title>
        <authorList>
            <consortium name="The Broad Institute Genomics Platform"/>
            <consortium name="The Broad Institute Genome Sequencing Center for Infectious Disease"/>
            <person name="Wu L."/>
            <person name="Ma J."/>
        </authorList>
    </citation>
    <scope>NUCLEOTIDE SEQUENCE [LARGE SCALE GENOMIC DNA]</scope>
    <source>
        <strain evidence="7">CGMCC 1.12749</strain>
    </source>
</reference>
<feature type="transmembrane region" description="Helical" evidence="5">
    <location>
        <begin position="88"/>
        <end position="113"/>
    </location>
</feature>
<protein>
    <submittedName>
        <fullName evidence="6">Amino acid transporter</fullName>
    </submittedName>
</protein>
<proteinExistence type="predicted"/>
<feature type="transmembrane region" description="Helical" evidence="5">
    <location>
        <begin position="133"/>
        <end position="158"/>
    </location>
</feature>
<evidence type="ECO:0000256" key="1">
    <source>
        <dbReference type="ARBA" id="ARBA00004141"/>
    </source>
</evidence>
<feature type="transmembrane region" description="Helical" evidence="5">
    <location>
        <begin position="213"/>
        <end position="240"/>
    </location>
</feature>
<feature type="transmembrane region" description="Helical" evidence="5">
    <location>
        <begin position="440"/>
        <end position="457"/>
    </location>
</feature>
<evidence type="ECO:0000256" key="2">
    <source>
        <dbReference type="ARBA" id="ARBA00022692"/>
    </source>
</evidence>
<dbReference type="PIRSF" id="PIRSF006060">
    <property type="entry name" value="AA_transporter"/>
    <property type="match status" value="1"/>
</dbReference>
<organism evidence="6 7">
    <name type="scientific">Pontibacter amylolyticus</name>
    <dbReference type="NCBI Taxonomy" id="1424080"/>
    <lineage>
        <taxon>Bacteria</taxon>
        <taxon>Pseudomonadati</taxon>
        <taxon>Bacteroidota</taxon>
        <taxon>Cytophagia</taxon>
        <taxon>Cytophagales</taxon>
        <taxon>Hymenobacteraceae</taxon>
        <taxon>Pontibacter</taxon>
    </lineage>
</organism>
<keyword evidence="7" id="KW-1185">Reference proteome</keyword>
<dbReference type="EMBL" id="BMFP01000001">
    <property type="protein sequence ID" value="GGG01083.1"/>
    <property type="molecule type" value="Genomic_DNA"/>
</dbReference>
<dbReference type="Pfam" id="PF13520">
    <property type="entry name" value="AA_permease_2"/>
    <property type="match status" value="1"/>
</dbReference>
<dbReference type="Gene3D" id="1.20.1740.10">
    <property type="entry name" value="Amino acid/polyamine transporter I"/>
    <property type="match status" value="1"/>
</dbReference>
<feature type="transmembrane region" description="Helical" evidence="5">
    <location>
        <begin position="357"/>
        <end position="373"/>
    </location>
</feature>
<feature type="transmembrane region" description="Helical" evidence="5">
    <location>
        <begin position="411"/>
        <end position="434"/>
    </location>
</feature>